<keyword evidence="3" id="KW-0175">Coiled coil</keyword>
<dbReference type="InterPro" id="IPR035979">
    <property type="entry name" value="RBD_domain_sf"/>
</dbReference>
<dbReference type="EMBL" id="OE189055">
    <property type="protein sequence ID" value="CAD7578891.1"/>
    <property type="molecule type" value="Genomic_DNA"/>
</dbReference>
<feature type="region of interest" description="Disordered" evidence="4">
    <location>
        <begin position="220"/>
        <end position="239"/>
    </location>
</feature>
<evidence type="ECO:0000256" key="3">
    <source>
        <dbReference type="SAM" id="Coils"/>
    </source>
</evidence>
<reference evidence="6" key="1">
    <citation type="submission" date="2020-11" db="EMBL/GenBank/DDBJ databases">
        <authorList>
            <person name="Tran Van P."/>
        </authorList>
    </citation>
    <scope>NUCLEOTIDE SEQUENCE</scope>
</reference>
<dbReference type="GO" id="GO:0009897">
    <property type="term" value="C:external side of plasma membrane"/>
    <property type="evidence" value="ECO:0007669"/>
    <property type="project" value="InterPro"/>
</dbReference>
<feature type="domain" description="RRM" evidence="5">
    <location>
        <begin position="123"/>
        <end position="202"/>
    </location>
</feature>
<evidence type="ECO:0000256" key="1">
    <source>
        <dbReference type="ARBA" id="ARBA00022884"/>
    </source>
</evidence>
<feature type="compositionally biased region" description="Basic and acidic residues" evidence="4">
    <location>
        <begin position="220"/>
        <end position="232"/>
    </location>
</feature>
<feature type="compositionally biased region" description="Low complexity" evidence="4">
    <location>
        <begin position="8"/>
        <end position="29"/>
    </location>
</feature>
<dbReference type="GO" id="GO:0003723">
    <property type="term" value="F:RNA binding"/>
    <property type="evidence" value="ECO:0007669"/>
    <property type="project" value="UniProtKB-UniRule"/>
</dbReference>
<proteinExistence type="predicted"/>
<dbReference type="PANTHER" id="PTHR16001:SF4">
    <property type="entry name" value="ECTO-NOX DISULFIDE-THIOL EXCHANGER 1-LIKE PROTEIN"/>
    <property type="match status" value="1"/>
</dbReference>
<dbReference type="GO" id="GO:0007624">
    <property type="term" value="P:ultradian rhythm"/>
    <property type="evidence" value="ECO:0007669"/>
    <property type="project" value="InterPro"/>
</dbReference>
<dbReference type="Pfam" id="PF00076">
    <property type="entry name" value="RRM_1"/>
    <property type="match status" value="1"/>
</dbReference>
<gene>
    <name evidence="6" type="ORF">TCMB3V08_LOCUS11428</name>
</gene>
<evidence type="ECO:0000313" key="6">
    <source>
        <dbReference type="EMBL" id="CAD7578891.1"/>
    </source>
</evidence>
<dbReference type="InterPro" id="IPR038876">
    <property type="entry name" value="ENOX"/>
</dbReference>
<dbReference type="SUPFAM" id="SSF54928">
    <property type="entry name" value="RNA-binding domain, RBD"/>
    <property type="match status" value="1"/>
</dbReference>
<organism evidence="6">
    <name type="scientific">Timema californicum</name>
    <name type="common">California timema</name>
    <name type="synonym">Walking stick</name>
    <dbReference type="NCBI Taxonomy" id="61474"/>
    <lineage>
        <taxon>Eukaryota</taxon>
        <taxon>Metazoa</taxon>
        <taxon>Ecdysozoa</taxon>
        <taxon>Arthropoda</taxon>
        <taxon>Hexapoda</taxon>
        <taxon>Insecta</taxon>
        <taxon>Pterygota</taxon>
        <taxon>Neoptera</taxon>
        <taxon>Polyneoptera</taxon>
        <taxon>Phasmatodea</taxon>
        <taxon>Timematodea</taxon>
        <taxon>Timematoidea</taxon>
        <taxon>Timematidae</taxon>
        <taxon>Timema</taxon>
    </lineage>
</organism>
<feature type="coiled-coil region" evidence="3">
    <location>
        <begin position="288"/>
        <end position="315"/>
    </location>
</feature>
<evidence type="ECO:0000256" key="4">
    <source>
        <dbReference type="SAM" id="MobiDB-lite"/>
    </source>
</evidence>
<keyword evidence="1 2" id="KW-0694">RNA-binding</keyword>
<dbReference type="InterPro" id="IPR000504">
    <property type="entry name" value="RRM_dom"/>
</dbReference>
<sequence length="337" mass="38385">MCCLKQLQTSPQSQPQMTSSNGMQQPTPGNMWGGMMGPMTYPMMGMNMNMMGGGMMGDPNLMGMGQYGLMGGMMPDGTIMGPDPSMMGGPMVKEIIHCKSCTLFPPNPNAPPPTTRERPPGCRTIFVGGLPENITEELIREIFERCGEMQTVRLSKKNFCHIRFVFEASVDAAIYLSGYRIRLGSNTDAPNTGRLHVDYAQARDDLYEWECRQRALQREQRHRERLEQERRRPPSPPPVVHFTDHEALTLSEKIKADETFTMAVQTVITWLERGDCNKRNANTFYTMIQSTNSHVRRLLNEKTQFEEELQRARDVMKGRMQGILIQCEYRFGHLNMT</sequence>
<evidence type="ECO:0000259" key="5">
    <source>
        <dbReference type="PROSITE" id="PS50102"/>
    </source>
</evidence>
<dbReference type="Gene3D" id="3.30.70.330">
    <property type="match status" value="1"/>
</dbReference>
<dbReference type="PANTHER" id="PTHR16001">
    <property type="entry name" value="ECTO-NOX DISULFIDE-THIOL EXCHANGER"/>
    <property type="match status" value="1"/>
</dbReference>
<dbReference type="AlphaFoldDB" id="A0A7R9JGK7"/>
<dbReference type="GO" id="GO:0016491">
    <property type="term" value="F:oxidoreductase activity"/>
    <property type="evidence" value="ECO:0007669"/>
    <property type="project" value="InterPro"/>
</dbReference>
<protein>
    <submittedName>
        <fullName evidence="6">(California timema) hypothetical protein</fullName>
    </submittedName>
</protein>
<name>A0A7R9JGK7_TIMCA</name>
<dbReference type="InterPro" id="IPR012677">
    <property type="entry name" value="Nucleotide-bd_a/b_plait_sf"/>
</dbReference>
<dbReference type="SMART" id="SM00360">
    <property type="entry name" value="RRM"/>
    <property type="match status" value="1"/>
</dbReference>
<accession>A0A7R9JGK7</accession>
<evidence type="ECO:0000256" key="2">
    <source>
        <dbReference type="PROSITE-ProRule" id="PRU00176"/>
    </source>
</evidence>
<feature type="region of interest" description="Disordered" evidence="4">
    <location>
        <begin position="1"/>
        <end position="29"/>
    </location>
</feature>
<dbReference type="PROSITE" id="PS50102">
    <property type="entry name" value="RRM"/>
    <property type="match status" value="1"/>
</dbReference>